<dbReference type="EMBL" id="KC632447">
    <property type="protein sequence ID" value="AGM32261.1"/>
    <property type="molecule type" value="mRNA"/>
</dbReference>
<protein>
    <recommendedName>
        <fullName evidence="3">Saposin B-type domain-containing protein</fullName>
    </recommendedName>
</protein>
<dbReference type="InterPro" id="IPR011001">
    <property type="entry name" value="Saposin-like"/>
</dbReference>
<feature type="signal peptide" evidence="1">
    <location>
        <begin position="1"/>
        <end position="16"/>
    </location>
</feature>
<reference evidence="2" key="1">
    <citation type="submission" date="2013-02" db="EMBL/GenBank/DDBJ databases">
        <title>Immune-Related transcriptome of Coptotermes formosanus Shiraki workers: the defense mechanism.</title>
        <authorList>
            <person name="Hussain A."/>
            <person name="Li Y.F."/>
            <person name="Wen S.Y."/>
        </authorList>
    </citation>
    <scope>NUCLEOTIDE SEQUENCE</scope>
</reference>
<dbReference type="SUPFAM" id="SSF47862">
    <property type="entry name" value="Saposin"/>
    <property type="match status" value="1"/>
</dbReference>
<keyword evidence="1" id="KW-0732">Signal</keyword>
<evidence type="ECO:0000256" key="1">
    <source>
        <dbReference type="SAM" id="SignalP"/>
    </source>
</evidence>
<evidence type="ECO:0008006" key="3">
    <source>
        <dbReference type="Google" id="ProtNLM"/>
    </source>
</evidence>
<sequence length="288" mass="33743">MFGLILILVLSEAEHAKENSTQVSSEDSQHHSLWERLKSMNFFQKHHHQHNATHYGQYIPRKFDRDLFHLHNRFEPRKDFLSSGFHFRRMFQLNFPRQLRTFATCEICIQLHSAIQARKENGSKTIQNDILQTFSHLHPKIYNVYSLLITEYFDDLVKSETTGNSTCTALQFCSGHFRLPSNFFKFPVEINTSVCPKTALKEAQCEVCKIAVQFVNEYKFRHSSLKKKKKETEEASNLTLQEMCKKSPLLRNQCDYIDEKANITTGKIHSFFKNDDSLTQICTQYSKC</sequence>
<name>R4UVI5_COPFO</name>
<feature type="chain" id="PRO_5004380557" description="Saposin B-type domain-containing protein" evidence="1">
    <location>
        <begin position="17"/>
        <end position="288"/>
    </location>
</feature>
<accession>R4UVI5</accession>
<evidence type="ECO:0000313" key="2">
    <source>
        <dbReference type="EMBL" id="AGM32261.1"/>
    </source>
</evidence>
<organism evidence="2">
    <name type="scientific">Coptotermes formosanus</name>
    <name type="common">Formosan subterranean termite</name>
    <dbReference type="NCBI Taxonomy" id="36987"/>
    <lineage>
        <taxon>Eukaryota</taxon>
        <taxon>Metazoa</taxon>
        <taxon>Ecdysozoa</taxon>
        <taxon>Arthropoda</taxon>
        <taxon>Hexapoda</taxon>
        <taxon>Insecta</taxon>
        <taxon>Pterygota</taxon>
        <taxon>Neoptera</taxon>
        <taxon>Polyneoptera</taxon>
        <taxon>Dictyoptera</taxon>
        <taxon>Blattodea</taxon>
        <taxon>Blattoidea</taxon>
        <taxon>Termitoidae</taxon>
        <taxon>Rhinotermitidae</taxon>
        <taxon>Coptotermes</taxon>
    </lineage>
</organism>
<proteinExistence type="evidence at transcript level"/>
<dbReference type="AlphaFoldDB" id="R4UVI5"/>